<dbReference type="RefSeq" id="WP_257702297.1">
    <property type="nucleotide sequence ID" value="NZ_CP102451.1"/>
</dbReference>
<dbReference type="PROSITE" id="PS51257">
    <property type="entry name" value="PROKAR_LIPOPROTEIN"/>
    <property type="match status" value="1"/>
</dbReference>
<dbReference type="Proteomes" id="UP001058273">
    <property type="component" value="Chromosome"/>
</dbReference>
<evidence type="ECO:0000313" key="2">
    <source>
        <dbReference type="EMBL" id="UUV98790.1"/>
    </source>
</evidence>
<evidence type="ECO:0000259" key="1">
    <source>
        <dbReference type="Pfam" id="PF15983"/>
    </source>
</evidence>
<protein>
    <recommendedName>
        <fullName evidence="1">DUF4767 domain-containing protein</fullName>
    </recommendedName>
</protein>
<sequence length="454" mass="51629">MNKYIGLFIVVIFGTLLGGCNDSKKQEDTDTTEPKVSEVKKQQTINSTKEINVKKIIWDSEKESQLKSFVNGWGKEMNQDYTFYESNDELKWNNLVISARNLEKNKTIDLNGKKQSISIFSSKDEENVLNIVAIASDEEDNNVDNHHLYFFSLLNDKPLVLIVSEKSTSSNIIASETKNNELKSGFTNIIEQTNEESNKTDTSISKFDTLSNDIKALLLTEAVDDRLETRFDELNQPDAMFLNYYIEDNYIYLFFTSGVGTGHPIYLLEDEGSTIKPLQTVSRVSYDEYKEFPPKSINLDKEILFEKYNANPEKYDLAVTNFKVGSTINEKAVFEDMVKRIGIKNKVEKEEVVTSSTKPSAEEIYRYYKDYIVYDAGINSEVLQQRMEMKGVDENGFPIIAHVVHGSEINISMDGDVINYNVYSIGGANDDGTPAKSHLFDAFYNYKTGEHGVK</sequence>
<name>A0ABY5NYQ2_9ENTE</name>
<organism evidence="2 3">
    <name type="scientific">Vagococcus luciliae</name>
    <dbReference type="NCBI Taxonomy" id="2920380"/>
    <lineage>
        <taxon>Bacteria</taxon>
        <taxon>Bacillati</taxon>
        <taxon>Bacillota</taxon>
        <taxon>Bacilli</taxon>
        <taxon>Lactobacillales</taxon>
        <taxon>Enterococcaceae</taxon>
        <taxon>Vagococcus</taxon>
    </lineage>
</organism>
<dbReference type="EMBL" id="CP102451">
    <property type="protein sequence ID" value="UUV98790.1"/>
    <property type="molecule type" value="Genomic_DNA"/>
</dbReference>
<feature type="domain" description="DUF4767" evidence="1">
    <location>
        <begin position="56"/>
        <end position="190"/>
    </location>
</feature>
<keyword evidence="3" id="KW-1185">Reference proteome</keyword>
<dbReference type="Pfam" id="PF15983">
    <property type="entry name" value="DUF4767"/>
    <property type="match status" value="1"/>
</dbReference>
<gene>
    <name evidence="2" type="ORF">G314FT_09440</name>
</gene>
<proteinExistence type="predicted"/>
<dbReference type="InterPro" id="IPR031927">
    <property type="entry name" value="DUF4767"/>
</dbReference>
<accession>A0ABY5NYQ2</accession>
<reference evidence="2" key="1">
    <citation type="submission" date="2022-08" db="EMBL/GenBank/DDBJ databases">
        <title>Genome sequence of Vagococcus luciliae DSM 112651.</title>
        <authorList>
            <person name="Juan G."/>
            <person name="Anja P."/>
            <person name="Rolf D."/>
            <person name="Kampfer P."/>
            <person name="Vilcinskas A."/>
        </authorList>
    </citation>
    <scope>NUCLEOTIDE SEQUENCE</scope>
    <source>
        <strain evidence="2">G314FT</strain>
    </source>
</reference>
<reference evidence="2" key="2">
    <citation type="submission" date="2022-08" db="EMBL/GenBank/DDBJ databases">
        <authorList>
            <person name="Poehlein A."/>
            <person name="Guzman J."/>
            <person name="Daniel R."/>
            <person name="Vilcinskas A."/>
        </authorList>
    </citation>
    <scope>NUCLEOTIDE SEQUENCE</scope>
    <source>
        <strain evidence="2">G314FT</strain>
    </source>
</reference>
<evidence type="ECO:0000313" key="3">
    <source>
        <dbReference type="Proteomes" id="UP001058273"/>
    </source>
</evidence>